<dbReference type="STRING" id="7102.A0A2A4J9I9"/>
<feature type="domain" description="C2H2-type" evidence="10">
    <location>
        <begin position="692"/>
        <end position="716"/>
    </location>
</feature>
<feature type="domain" description="C2H2-type" evidence="10">
    <location>
        <begin position="874"/>
        <end position="901"/>
    </location>
</feature>
<protein>
    <submittedName>
        <fullName evidence="12">Uncharacterized protein</fullName>
    </submittedName>
</protein>
<feature type="domain" description="C2H2-type" evidence="10">
    <location>
        <begin position="725"/>
        <end position="752"/>
    </location>
</feature>
<dbReference type="SUPFAM" id="SSF57716">
    <property type="entry name" value="Glucocorticoid receptor-like (DNA-binding domain)"/>
    <property type="match status" value="1"/>
</dbReference>
<keyword evidence="5 8" id="KW-0862">Zinc</keyword>
<feature type="compositionally biased region" description="Polar residues" evidence="9">
    <location>
        <begin position="519"/>
        <end position="531"/>
    </location>
</feature>
<dbReference type="InterPro" id="IPR013087">
    <property type="entry name" value="Znf_C2H2_type"/>
</dbReference>
<dbReference type="InterPro" id="IPR012934">
    <property type="entry name" value="Znf_AD"/>
</dbReference>
<dbReference type="Gene3D" id="3.30.160.60">
    <property type="entry name" value="Classic Zinc Finger"/>
    <property type="match status" value="13"/>
</dbReference>
<keyword evidence="3" id="KW-0227">DNA damage</keyword>
<feature type="domain" description="ZAD" evidence="11">
    <location>
        <begin position="6"/>
        <end position="79"/>
    </location>
</feature>
<feature type="domain" description="C2H2-type" evidence="10">
    <location>
        <begin position="841"/>
        <end position="868"/>
    </location>
</feature>
<feature type="domain" description="C2H2-type" evidence="10">
    <location>
        <begin position="904"/>
        <end position="931"/>
    </location>
</feature>
<evidence type="ECO:0000313" key="12">
    <source>
        <dbReference type="EMBL" id="PCG68082.1"/>
    </source>
</evidence>
<dbReference type="SMART" id="SM00734">
    <property type="entry name" value="ZnF_Rad18"/>
    <property type="match status" value="4"/>
</dbReference>
<evidence type="ECO:0000256" key="5">
    <source>
        <dbReference type="ARBA" id="ARBA00022833"/>
    </source>
</evidence>
<dbReference type="GO" id="GO:0005634">
    <property type="term" value="C:nucleus"/>
    <property type="evidence" value="ECO:0007669"/>
    <property type="project" value="InterPro"/>
</dbReference>
<gene>
    <name evidence="12" type="ORF">B5V51_5635</name>
</gene>
<proteinExistence type="predicted"/>
<dbReference type="Gene3D" id="3.40.1800.20">
    <property type="match status" value="1"/>
</dbReference>
<evidence type="ECO:0000256" key="7">
    <source>
        <dbReference type="PROSITE-ProRule" id="PRU00042"/>
    </source>
</evidence>
<feature type="domain" description="C2H2-type" evidence="10">
    <location>
        <begin position="945"/>
        <end position="973"/>
    </location>
</feature>
<keyword evidence="6" id="KW-0234">DNA repair</keyword>
<feature type="domain" description="C2H2-type" evidence="10">
    <location>
        <begin position="1047"/>
        <end position="1075"/>
    </location>
</feature>
<feature type="domain" description="C2H2-type" evidence="10">
    <location>
        <begin position="1015"/>
        <end position="1042"/>
    </location>
</feature>
<feature type="domain" description="C2H2-type" evidence="10">
    <location>
        <begin position="254"/>
        <end position="282"/>
    </location>
</feature>
<feature type="compositionally biased region" description="Polar residues" evidence="9">
    <location>
        <begin position="457"/>
        <end position="473"/>
    </location>
</feature>
<evidence type="ECO:0000256" key="9">
    <source>
        <dbReference type="SAM" id="MobiDB-lite"/>
    </source>
</evidence>
<reference evidence="12" key="1">
    <citation type="submission" date="2017-09" db="EMBL/GenBank/DDBJ databases">
        <title>Contemporary evolution of a Lepidopteran species, Heliothis virescens, in response to modern agricultural practices.</title>
        <authorList>
            <person name="Fritz M.L."/>
            <person name="Deyonke A.M."/>
            <person name="Papanicolaou A."/>
            <person name="Micinski S."/>
            <person name="Westbrook J."/>
            <person name="Gould F."/>
        </authorList>
    </citation>
    <scope>NUCLEOTIDE SEQUENCE [LARGE SCALE GENOMIC DNA]</scope>
    <source>
        <strain evidence="12">HvINT-</strain>
        <tissue evidence="12">Whole body</tissue>
    </source>
</reference>
<dbReference type="GO" id="GO:0003677">
    <property type="term" value="F:DNA binding"/>
    <property type="evidence" value="ECO:0007669"/>
    <property type="project" value="InterPro"/>
</dbReference>
<evidence type="ECO:0000256" key="6">
    <source>
        <dbReference type="ARBA" id="ARBA00023204"/>
    </source>
</evidence>
<dbReference type="InterPro" id="IPR006642">
    <property type="entry name" value="Rad18_UBZ4"/>
</dbReference>
<keyword evidence="4 7" id="KW-0863">Zinc-finger</keyword>
<feature type="compositionally biased region" description="Acidic residues" evidence="9">
    <location>
        <begin position="1535"/>
        <end position="1554"/>
    </location>
</feature>
<feature type="binding site" evidence="8">
    <location>
        <position position="55"/>
    </location>
    <ligand>
        <name>Zn(2+)</name>
        <dbReference type="ChEBI" id="CHEBI:29105"/>
    </ligand>
</feature>
<keyword evidence="1 8" id="KW-0479">Metal-binding</keyword>
<feature type="region of interest" description="Disordered" evidence="9">
    <location>
        <begin position="514"/>
        <end position="542"/>
    </location>
</feature>
<comment type="caution">
    <text evidence="12">The sequence shown here is derived from an EMBL/GenBank/DDBJ whole genome shotgun (WGS) entry which is preliminary data.</text>
</comment>
<keyword evidence="2" id="KW-0677">Repeat</keyword>
<feature type="region of interest" description="Disordered" evidence="9">
    <location>
        <begin position="1527"/>
        <end position="1559"/>
    </location>
</feature>
<feature type="domain" description="C2H2-type" evidence="10">
    <location>
        <begin position="986"/>
        <end position="1013"/>
    </location>
</feature>
<feature type="domain" description="C2H2-type" evidence="10">
    <location>
        <begin position="1416"/>
        <end position="1444"/>
    </location>
</feature>
<feature type="domain" description="C2H2-type" evidence="10">
    <location>
        <begin position="204"/>
        <end position="231"/>
    </location>
</feature>
<feature type="domain" description="C2H2-type" evidence="10">
    <location>
        <begin position="616"/>
        <end position="644"/>
    </location>
</feature>
<dbReference type="PROSITE" id="PS00028">
    <property type="entry name" value="ZINC_FINGER_C2H2_1"/>
    <property type="match status" value="22"/>
</dbReference>
<dbReference type="Pfam" id="PF07776">
    <property type="entry name" value="zf-AD"/>
    <property type="match status" value="1"/>
</dbReference>
<dbReference type="PANTHER" id="PTHR24379">
    <property type="entry name" value="KRAB AND ZINC FINGER DOMAIN-CONTAINING"/>
    <property type="match status" value="1"/>
</dbReference>
<feature type="compositionally biased region" description="Polar residues" evidence="9">
    <location>
        <begin position="138"/>
        <end position="147"/>
    </location>
</feature>
<dbReference type="PROSITE" id="PS50157">
    <property type="entry name" value="ZINC_FINGER_C2H2_2"/>
    <property type="match status" value="19"/>
</dbReference>
<name>A0A2A4J9I9_HELVI</name>
<feature type="domain" description="C2H2-type" evidence="10">
    <location>
        <begin position="543"/>
        <end position="571"/>
    </location>
</feature>
<organism evidence="12">
    <name type="scientific">Heliothis virescens</name>
    <name type="common">Tobacco budworm moth</name>
    <dbReference type="NCBI Taxonomy" id="7102"/>
    <lineage>
        <taxon>Eukaryota</taxon>
        <taxon>Metazoa</taxon>
        <taxon>Ecdysozoa</taxon>
        <taxon>Arthropoda</taxon>
        <taxon>Hexapoda</taxon>
        <taxon>Insecta</taxon>
        <taxon>Pterygota</taxon>
        <taxon>Neoptera</taxon>
        <taxon>Endopterygota</taxon>
        <taxon>Lepidoptera</taxon>
        <taxon>Glossata</taxon>
        <taxon>Ditrysia</taxon>
        <taxon>Noctuoidea</taxon>
        <taxon>Noctuidae</taxon>
        <taxon>Heliothinae</taxon>
        <taxon>Heliothis</taxon>
    </lineage>
</organism>
<evidence type="ECO:0000256" key="3">
    <source>
        <dbReference type="ARBA" id="ARBA00022763"/>
    </source>
</evidence>
<evidence type="ECO:0000256" key="2">
    <source>
        <dbReference type="ARBA" id="ARBA00022737"/>
    </source>
</evidence>
<feature type="binding site" evidence="8">
    <location>
        <position position="11"/>
    </location>
    <ligand>
        <name>Zn(2+)</name>
        <dbReference type="ChEBI" id="CHEBI:29105"/>
    </ligand>
</feature>
<evidence type="ECO:0000256" key="4">
    <source>
        <dbReference type="ARBA" id="ARBA00022771"/>
    </source>
</evidence>
<dbReference type="GO" id="GO:0006281">
    <property type="term" value="P:DNA repair"/>
    <property type="evidence" value="ECO:0007669"/>
    <property type="project" value="UniProtKB-KW"/>
</dbReference>
<dbReference type="SMART" id="SM00355">
    <property type="entry name" value="ZnF_C2H2"/>
    <property type="match status" value="30"/>
</dbReference>
<sequence>MALKLGKCRLCLKLGDFYSIFTVDNALQLAEMAMECARVKIYDGDGLPDKVCSECIQKLSSAYIFKQQCERADQELRRNYVPPPGFSIRSASPTPPNRQSSDSAFSNHTDSSNLTKALSASEEKVTPVARTRKRSMDSVGNASTGASSDYRPSGSKRVEELRKSYKRPRKQSGNISQLDSDYDDNSAPYLPETDSDEPLLKNNYKCDHCPKKFPSARSLVNHKRIHEKKEALGQDAVVDIPQQTGDATDVEDKLNCNKCGKTFKLKIMLKRHYEICGKTTSPVKSPQKELLISLEPIDGMTNRNIVCELCNAKFKAVDNLAKHMKVVHAAVLKREHKRENGKVAVPCLFCQTPFDDYYVHSAHFNSCSNRDDSVPYECPICKKLMSRKASYFQHLKNIHFEPRMSQGRAAVEPDAQDYHECRMCFKKLASQELLITHLAAHVSNIEDNDGGADNDSRASTMEDSASIHSVPSQSHTPTRLLKCKMCNKEFKYKRSLETHEARCHSEVPIEVKAEPPDKASTSLLSETAYRQTESESSQEEEDNTCDICEKQFSYRRLLLHHKRTKHNMSSGHKRAKIYLKDCSVRCLICDLDMKVAGINEHNQMHTAKNMKPRNIYTCAECGDTFKSCVALANHIKLIHRLKQKRVEETVNPSDFCEVVVAKAEPLDWIQSHNDFGEVPGAESKPLVDLSGFTCPICGKKMATLISLKRHVNWHTNVGNNIEKKYQCCVCNEAFKFQCHYKIHMREHYHDTNLDPKHLTCTICGRRSKHLRAAQAHMNFHKQTRFQTKDYQCSICERVFQHRKVYLSHMAIHYKKGDSVQNTVVGDALPINADKQVYDGTHTCHHCGKVCDSENSLKHHLIWHTSKTFLYGARHECSICKVKFTNKRRLELHIRSHYEDDNGPYKCTICGKGYTDEGYFQKHVKGHNFDHQSHKKRIEKIRKDKVKCPICTRYYPDLVKLIRHLRRTHPESKMIKADPDAPPQSYFSCKLCAKVFLDERRLQSHEEAHLRKPEFFKCKFCGKKTISLRNHRLHIKSHLAQKHFDSPLKCPHCDETFVKGYGLHHHLRDAHNIDENWIADRSDQPLTGPLKELQCSICMKVLASKGNYERHIDYHNSLRCNYCFDYFSSLRFLEGHLAFSCEKKKLLGDTEVHPRRVKCTICYKAFHVQVKLDCHLRTQHGIIVNREASAGKQELVCDYCFRVFENEYALNTHKIYHRTVGYYGCIYCSKKFGTMVLYRKHKNHHFAQLNVDNPTKCEHCDETFVAFRDMITHMREEHGDDKEWFTEPRESIEETCPICNKRFYNLHRHLAYHEENKCKKCSEYFYSRVDYDNHLCAIESDDEGTGYVVNEDTFKYEECKFCFKPITKKSTKRLHDQIHKGSGSISCRFCTLKFKTMDAFNIHAFSHRSRKYTKKPLKCRKCGEKFVKYGPFMKHMKLVHKCIKKMHYRAVVKPDKCVVCGDDFPNLHNHYRAHLLNQCQGCRKYFTSYKVISAHECGKEDLDPSKVFTCDANLNELINTYVPTDEKDDEKYYGYTDDEEEDDVDPQVFGEDEESQESKDIPMIQSPIISDVLSLFKTETNGLDVPGDKTDHVVNITDDDSVDIDDGLIPVVVVIDDD</sequence>
<dbReference type="PROSITE" id="PS51915">
    <property type="entry name" value="ZAD"/>
    <property type="match status" value="1"/>
</dbReference>
<feature type="binding site" evidence="8">
    <location>
        <position position="8"/>
    </location>
    <ligand>
        <name>Zn(2+)</name>
        <dbReference type="ChEBI" id="CHEBI:29105"/>
    </ligand>
</feature>
<evidence type="ECO:0000259" key="11">
    <source>
        <dbReference type="PROSITE" id="PS51915"/>
    </source>
</evidence>
<feature type="compositionally biased region" description="Polar residues" evidence="9">
    <location>
        <begin position="89"/>
        <end position="118"/>
    </location>
</feature>
<evidence type="ECO:0000256" key="1">
    <source>
        <dbReference type="ARBA" id="ARBA00022723"/>
    </source>
</evidence>
<feature type="binding site" evidence="8">
    <location>
        <position position="52"/>
    </location>
    <ligand>
        <name>Zn(2+)</name>
        <dbReference type="ChEBI" id="CHEBI:29105"/>
    </ligand>
</feature>
<dbReference type="Pfam" id="PF12874">
    <property type="entry name" value="zf-met"/>
    <property type="match status" value="2"/>
</dbReference>
<dbReference type="SMART" id="SM00868">
    <property type="entry name" value="zf-AD"/>
    <property type="match status" value="2"/>
</dbReference>
<feature type="region of interest" description="Disordered" evidence="9">
    <location>
        <begin position="446"/>
        <end position="473"/>
    </location>
</feature>
<dbReference type="Pfam" id="PF00096">
    <property type="entry name" value="zf-C2H2"/>
    <property type="match status" value="2"/>
</dbReference>
<feature type="domain" description="C2H2-type" evidence="10">
    <location>
        <begin position="1254"/>
        <end position="1282"/>
    </location>
</feature>
<dbReference type="EMBL" id="NWSH01002527">
    <property type="protein sequence ID" value="PCG68082.1"/>
    <property type="molecule type" value="Genomic_DNA"/>
</dbReference>
<feature type="domain" description="C2H2-type" evidence="10">
    <location>
        <begin position="376"/>
        <end position="404"/>
    </location>
</feature>
<evidence type="ECO:0000256" key="8">
    <source>
        <dbReference type="PROSITE-ProRule" id="PRU01263"/>
    </source>
</evidence>
<feature type="domain" description="C2H2-type" evidence="10">
    <location>
        <begin position="305"/>
        <end position="329"/>
    </location>
</feature>
<dbReference type="SUPFAM" id="SSF57667">
    <property type="entry name" value="beta-beta-alpha zinc fingers"/>
    <property type="match status" value="7"/>
</dbReference>
<feature type="domain" description="C2H2-type" evidence="10">
    <location>
        <begin position="481"/>
        <end position="505"/>
    </location>
</feature>
<accession>A0A2A4J9I9</accession>
<evidence type="ECO:0000259" key="10">
    <source>
        <dbReference type="PROSITE" id="PS50157"/>
    </source>
</evidence>
<dbReference type="GO" id="GO:0008270">
    <property type="term" value="F:zinc ion binding"/>
    <property type="evidence" value="ECO:0007669"/>
    <property type="project" value="UniProtKB-UniRule"/>
</dbReference>
<feature type="region of interest" description="Disordered" evidence="9">
    <location>
        <begin position="80"/>
        <end position="198"/>
    </location>
</feature>
<feature type="domain" description="C2H2-type" evidence="10">
    <location>
        <begin position="790"/>
        <end position="817"/>
    </location>
</feature>
<dbReference type="InterPro" id="IPR036236">
    <property type="entry name" value="Znf_C2H2_sf"/>
</dbReference>
<dbReference type="PANTHER" id="PTHR24379:SF121">
    <property type="entry name" value="C2H2-TYPE DOMAIN-CONTAINING PROTEIN"/>
    <property type="match status" value="1"/>
</dbReference>